<dbReference type="InterPro" id="IPR011650">
    <property type="entry name" value="Peptidase_M20_dimer"/>
</dbReference>
<dbReference type="InterPro" id="IPR050072">
    <property type="entry name" value="Peptidase_M20A"/>
</dbReference>
<dbReference type="EMBL" id="RPHB01000002">
    <property type="protein sequence ID" value="MBW3467242.1"/>
    <property type="molecule type" value="Genomic_DNA"/>
</dbReference>
<gene>
    <name evidence="3" type="ORF">EGN73_05380</name>
</gene>
<protein>
    <submittedName>
        <fullName evidence="3">M20/M25/M40 family metallo-hydrolase</fullName>
    </submittedName>
</protein>
<dbReference type="RefSeq" id="WP_219287488.1">
    <property type="nucleotide sequence ID" value="NZ_RPHB01000002.1"/>
</dbReference>
<keyword evidence="4" id="KW-1185">Reference proteome</keyword>
<dbReference type="Proteomes" id="UP000727490">
    <property type="component" value="Unassembled WGS sequence"/>
</dbReference>
<reference evidence="3 4" key="1">
    <citation type="journal article" date="2020" name="Syst. Appl. Microbiol.">
        <title>Arthrospiribacter ruber gen. nov., sp. nov., a novel bacterium isolated from Arthrospira cultures.</title>
        <authorList>
            <person name="Waleron M."/>
            <person name="Misztak A."/>
            <person name="Waleron M.M."/>
            <person name="Furmaniak M."/>
            <person name="Mrozik A."/>
            <person name="Waleron K."/>
        </authorList>
    </citation>
    <scope>NUCLEOTIDE SEQUENCE [LARGE SCALE GENOMIC DNA]</scope>
    <source>
        <strain evidence="3 4">DPMB0001</strain>
    </source>
</reference>
<dbReference type="InterPro" id="IPR002933">
    <property type="entry name" value="Peptidase_M20"/>
</dbReference>
<feature type="domain" description="Peptidase M20 dimerisation" evidence="2">
    <location>
        <begin position="206"/>
        <end position="306"/>
    </location>
</feature>
<keyword evidence="1" id="KW-0378">Hydrolase</keyword>
<dbReference type="PANTHER" id="PTHR43808:SF17">
    <property type="entry name" value="PEPTIDASE M20"/>
    <property type="match status" value="1"/>
</dbReference>
<organism evidence="3 4">
    <name type="scientific">Arthrospiribacter ruber</name>
    <dbReference type="NCBI Taxonomy" id="2487934"/>
    <lineage>
        <taxon>Bacteria</taxon>
        <taxon>Pseudomonadati</taxon>
        <taxon>Bacteroidota</taxon>
        <taxon>Cytophagia</taxon>
        <taxon>Cytophagales</taxon>
        <taxon>Cyclobacteriaceae</taxon>
        <taxon>Arthrospiribacter</taxon>
    </lineage>
</organism>
<dbReference type="GO" id="GO:0016787">
    <property type="term" value="F:hydrolase activity"/>
    <property type="evidence" value="ECO:0007669"/>
    <property type="project" value="UniProtKB-KW"/>
</dbReference>
<accession>A0A951IVS9</accession>
<sequence>MNSLFYKSFLITLGWLGMVNVILAQNLSISSGQMEGLDFLEKQQQRSAQMLREIGGIISPSGKELERAEKVATYMKEIGLTDVKVDDMPNAIGVIPGKSDQVLVFISTLDDLETVALHQKESGKLPVIEGDRVVGPGTNTSSITVSMLLAAEAIMKSGQIPSHTLVFAAVAQEETGLKGMHHVYNQFKDKSVGFVDILGDGRSISYGAMGIHWYKIKATGPAGHTLRGGLPNVNQGMAKAIDRIFDMDYKEDRTVINVSIIESGKVFNHKPETAWFSLDMRSLNNETLSEMETKVLNILEDVSKETNIGLEMEPFQITPGGQIPNALDTPLVSHAKAVSEYLGFTPNMSNAGSSNMNIAIAGGTSAIGLGGERGGQRGFPDEWASIPNMINAAKQVFLLGTYDW</sequence>
<dbReference type="AlphaFoldDB" id="A0A951IVS9"/>
<comment type="caution">
    <text evidence="3">The sequence shown here is derived from an EMBL/GenBank/DDBJ whole genome shotgun (WGS) entry which is preliminary data.</text>
</comment>
<evidence type="ECO:0000313" key="3">
    <source>
        <dbReference type="EMBL" id="MBW3467242.1"/>
    </source>
</evidence>
<evidence type="ECO:0000313" key="4">
    <source>
        <dbReference type="Proteomes" id="UP000727490"/>
    </source>
</evidence>
<dbReference type="PANTHER" id="PTHR43808">
    <property type="entry name" value="ACETYLORNITHINE DEACETYLASE"/>
    <property type="match status" value="1"/>
</dbReference>
<name>A0A951IVS9_9BACT</name>
<evidence type="ECO:0000256" key="1">
    <source>
        <dbReference type="ARBA" id="ARBA00022801"/>
    </source>
</evidence>
<dbReference type="Pfam" id="PF07687">
    <property type="entry name" value="M20_dimer"/>
    <property type="match status" value="1"/>
</dbReference>
<proteinExistence type="predicted"/>
<evidence type="ECO:0000259" key="2">
    <source>
        <dbReference type="Pfam" id="PF07687"/>
    </source>
</evidence>
<dbReference type="Pfam" id="PF01546">
    <property type="entry name" value="Peptidase_M20"/>
    <property type="match status" value="1"/>
</dbReference>